<feature type="compositionally biased region" description="Basic and acidic residues" evidence="1">
    <location>
        <begin position="1"/>
        <end position="12"/>
    </location>
</feature>
<feature type="region of interest" description="Disordered" evidence="1">
    <location>
        <begin position="1"/>
        <end position="88"/>
    </location>
</feature>
<feature type="domain" description="Nascent polypeptide-associated complex subunit alpha-like UBA" evidence="2">
    <location>
        <begin position="136"/>
        <end position="176"/>
    </location>
</feature>
<organism evidence="3 4">
    <name type="scientific">Cytospora mali</name>
    <name type="common">Apple Valsa canker fungus</name>
    <name type="synonym">Valsa mali</name>
    <dbReference type="NCBI Taxonomy" id="578113"/>
    <lineage>
        <taxon>Eukaryota</taxon>
        <taxon>Fungi</taxon>
        <taxon>Dikarya</taxon>
        <taxon>Ascomycota</taxon>
        <taxon>Pezizomycotina</taxon>
        <taxon>Sordariomycetes</taxon>
        <taxon>Sordariomycetidae</taxon>
        <taxon>Diaporthales</taxon>
        <taxon>Cytosporaceae</taxon>
        <taxon>Cytospora</taxon>
    </lineage>
</organism>
<gene>
    <name evidence="3" type="ORF">VM1G_06210</name>
</gene>
<dbReference type="Proteomes" id="UP000078559">
    <property type="component" value="Chromosome 6"/>
</dbReference>
<proteinExistence type="predicted"/>
<evidence type="ECO:0000259" key="2">
    <source>
        <dbReference type="Pfam" id="PF19026"/>
    </source>
</evidence>
<keyword evidence="4" id="KW-1185">Reference proteome</keyword>
<sequence>MAASRERQRDATNKPPPPPPPTLQFSSITTVADFQPPTVTDSNPTTTTITTTRTMAEEKQPPGVVEGATTGDVEDEIQDQDKAKSAEDRKAAAALSKLDARDDDVASSSVDQEGLNKAMNLLSASKAEEKKDVKKVKVDAADVTLLVDELDLTKPKATELLKQHDGDAVKAMRAFIAVN</sequence>
<reference evidence="3" key="1">
    <citation type="submission" date="2014-12" db="EMBL/GenBank/DDBJ databases">
        <title>Genome Sequence of Valsa Canker Pathogens Uncovers a Specific Adaption of Colonization on Woody Bark.</title>
        <authorList>
            <person name="Yin Z."/>
            <person name="Liu H."/>
            <person name="Gao X."/>
            <person name="Li Z."/>
            <person name="Song N."/>
            <person name="Ke X."/>
            <person name="Dai Q."/>
            <person name="Wu Y."/>
            <person name="Sun Y."/>
            <person name="Xu J.-R."/>
            <person name="Kang Z.K."/>
            <person name="Wang L."/>
            <person name="Huang L."/>
        </authorList>
    </citation>
    <scope>NUCLEOTIDE SEQUENCE [LARGE SCALE GENOMIC DNA]</scope>
    <source>
        <strain evidence="3">03-8</strain>
    </source>
</reference>
<dbReference type="SMR" id="A0A194W2Q1"/>
<dbReference type="CDD" id="cd14361">
    <property type="entry name" value="UBA_HYPK"/>
    <property type="match status" value="1"/>
</dbReference>
<dbReference type="GO" id="GO:0050821">
    <property type="term" value="P:protein stabilization"/>
    <property type="evidence" value="ECO:0007669"/>
    <property type="project" value="TreeGrafter"/>
</dbReference>
<evidence type="ECO:0000256" key="1">
    <source>
        <dbReference type="SAM" id="MobiDB-lite"/>
    </source>
</evidence>
<dbReference type="Pfam" id="PF19026">
    <property type="entry name" value="UBA_HYPK"/>
    <property type="match status" value="1"/>
</dbReference>
<dbReference type="EMBL" id="CM003103">
    <property type="protein sequence ID" value="KUI70557.1"/>
    <property type="molecule type" value="Genomic_DNA"/>
</dbReference>
<dbReference type="PANTHER" id="PTHR31184:SF2">
    <property type="entry name" value="HUNTINGTIN-INTERACTING PROTEIN K"/>
    <property type="match status" value="1"/>
</dbReference>
<name>A0A194W2Q1_CYTMA</name>
<evidence type="ECO:0000313" key="3">
    <source>
        <dbReference type="EMBL" id="KUI70557.1"/>
    </source>
</evidence>
<dbReference type="InterPro" id="IPR052617">
    <property type="entry name" value="Huntingtin-int_K"/>
</dbReference>
<dbReference type="InterPro" id="IPR044034">
    <property type="entry name" value="NAC-like_UBA"/>
</dbReference>
<dbReference type="AlphaFoldDB" id="A0A194W2Q1"/>
<accession>A0A194W2Q1</accession>
<protein>
    <recommendedName>
        <fullName evidence="2">Nascent polypeptide-associated complex subunit alpha-like UBA domain-containing protein</fullName>
    </recommendedName>
</protein>
<evidence type="ECO:0000313" key="4">
    <source>
        <dbReference type="Proteomes" id="UP000078559"/>
    </source>
</evidence>
<dbReference type="PANTHER" id="PTHR31184">
    <property type="entry name" value="HUNTINGTIN-INTERACTING PROTEIN K FAMILY MEMBER"/>
    <property type="match status" value="1"/>
</dbReference>
<feature type="compositionally biased region" description="Polar residues" evidence="1">
    <location>
        <begin position="23"/>
        <end position="32"/>
    </location>
</feature>
<dbReference type="InterPro" id="IPR038922">
    <property type="entry name" value="HYPK_UBA"/>
</dbReference>
<dbReference type="GO" id="GO:0043066">
    <property type="term" value="P:negative regulation of apoptotic process"/>
    <property type="evidence" value="ECO:0007669"/>
    <property type="project" value="TreeGrafter"/>
</dbReference>
<feature type="compositionally biased region" description="Basic and acidic residues" evidence="1">
    <location>
        <begin position="79"/>
        <end position="88"/>
    </location>
</feature>
<feature type="compositionally biased region" description="Low complexity" evidence="1">
    <location>
        <begin position="36"/>
        <end position="54"/>
    </location>
</feature>